<comment type="similarity">
    <text evidence="2 12">Belongs to the ATPase protein 8 family.</text>
</comment>
<organism evidence="14">
    <name type="scientific">Tetrastichus howardi</name>
    <dbReference type="NCBI Taxonomy" id="2848231"/>
    <lineage>
        <taxon>Eukaryota</taxon>
        <taxon>Metazoa</taxon>
        <taxon>Ecdysozoa</taxon>
        <taxon>Arthropoda</taxon>
        <taxon>Hexapoda</taxon>
        <taxon>Insecta</taxon>
        <taxon>Pterygota</taxon>
        <taxon>Neoptera</taxon>
        <taxon>Endopterygota</taxon>
        <taxon>Hymenoptera</taxon>
        <taxon>Apocrita</taxon>
        <taxon>Proctotrupomorpha</taxon>
        <taxon>Chalcidoidea</taxon>
        <taxon>Eulophidae</taxon>
        <taxon>Tetrastichinae</taxon>
        <taxon>Tetrastichus</taxon>
    </lineage>
</organism>
<evidence type="ECO:0000256" key="12">
    <source>
        <dbReference type="RuleBase" id="RU003661"/>
    </source>
</evidence>
<keyword evidence="4 12" id="KW-0813">Transport</keyword>
<evidence type="ECO:0000313" key="14">
    <source>
        <dbReference type="EMBL" id="QXM14785.1"/>
    </source>
</evidence>
<evidence type="ECO:0000256" key="8">
    <source>
        <dbReference type="ARBA" id="ARBA00022989"/>
    </source>
</evidence>
<dbReference type="InterPro" id="IPR001421">
    <property type="entry name" value="ATP8_metazoa"/>
</dbReference>
<proteinExistence type="inferred from homology"/>
<dbReference type="RefSeq" id="YP_010845351.1">
    <property type="nucleotide sequence ID" value="NC_079567.1"/>
</dbReference>
<dbReference type="CTD" id="4509"/>
<reference evidence="14" key="2">
    <citation type="submission" date="2021-06" db="EMBL/GenBank/DDBJ databases">
        <title>The mitochondrial genome of Tetrastichus howardi (Olliff 1893).</title>
        <authorList>
            <person name="Tang X."/>
        </authorList>
    </citation>
    <scope>NUCLEOTIDE SEQUENCE</scope>
</reference>
<reference evidence="14" key="1">
    <citation type="submission" date="2021-06" db="EMBL/GenBank/DDBJ databases">
        <title>Characterization of the mitochondrial genome of Tetrastichus howardi (Olliff 1893) (Hymenoptera: Eulophidae).</title>
        <authorList>
            <person name="Tang X."/>
        </authorList>
    </citation>
    <scope>NUCLEOTIDE SEQUENCE</scope>
</reference>
<evidence type="ECO:0000256" key="5">
    <source>
        <dbReference type="ARBA" id="ARBA00022547"/>
    </source>
</evidence>
<dbReference type="GO" id="GO:0031966">
    <property type="term" value="C:mitochondrial membrane"/>
    <property type="evidence" value="ECO:0007669"/>
    <property type="project" value="UniProtKB-SubCell"/>
</dbReference>
<evidence type="ECO:0000256" key="10">
    <source>
        <dbReference type="ARBA" id="ARBA00023128"/>
    </source>
</evidence>
<evidence type="ECO:0000256" key="6">
    <source>
        <dbReference type="ARBA" id="ARBA00022692"/>
    </source>
</evidence>
<evidence type="ECO:0000256" key="7">
    <source>
        <dbReference type="ARBA" id="ARBA00022781"/>
    </source>
</evidence>
<keyword evidence="9 12" id="KW-0406">Ion transport</keyword>
<accession>A0A8F5GDB3</accession>
<sequence length="53" mass="6549">MPQMSPLSWLYLFFYFIGMYLIIMILINSLVNYYKNLNNSNKKKNSILFKYKW</sequence>
<protein>
    <recommendedName>
        <fullName evidence="12">ATP synthase complex subunit 8</fullName>
    </recommendedName>
</protein>
<dbReference type="Pfam" id="PF00895">
    <property type="entry name" value="ATP-synt_8"/>
    <property type="match status" value="1"/>
</dbReference>
<evidence type="ECO:0000256" key="4">
    <source>
        <dbReference type="ARBA" id="ARBA00022448"/>
    </source>
</evidence>
<evidence type="ECO:0000256" key="1">
    <source>
        <dbReference type="ARBA" id="ARBA00004304"/>
    </source>
</evidence>
<comment type="subcellular location">
    <subcellularLocation>
        <location evidence="1 12">Mitochondrion membrane</location>
        <topology evidence="1 12">Single-pass membrane protein</topology>
    </subcellularLocation>
</comment>
<keyword evidence="8 13" id="KW-1133">Transmembrane helix</keyword>
<name>A0A8F5GDB3_9HYME</name>
<dbReference type="GO" id="GO:0045259">
    <property type="term" value="C:proton-transporting ATP synthase complex"/>
    <property type="evidence" value="ECO:0007669"/>
    <property type="project" value="UniProtKB-KW"/>
</dbReference>
<dbReference type="AlphaFoldDB" id="A0A8F5GDB3"/>
<geneLocation type="mitochondrion" evidence="14"/>
<keyword evidence="10 12" id="KW-0496">Mitochondrion</keyword>
<feature type="transmembrane region" description="Helical" evidence="13">
    <location>
        <begin position="12"/>
        <end position="34"/>
    </location>
</feature>
<dbReference type="EMBL" id="MZ334468">
    <property type="protein sequence ID" value="QXM14785.1"/>
    <property type="molecule type" value="Genomic_DNA"/>
</dbReference>
<keyword evidence="11 13" id="KW-0472">Membrane</keyword>
<dbReference type="GeneID" id="81478837"/>
<evidence type="ECO:0000256" key="2">
    <source>
        <dbReference type="ARBA" id="ARBA00008892"/>
    </source>
</evidence>
<keyword evidence="6 12" id="KW-0812">Transmembrane</keyword>
<evidence type="ECO:0000256" key="3">
    <source>
        <dbReference type="ARBA" id="ARBA00011291"/>
    </source>
</evidence>
<dbReference type="GO" id="GO:0015986">
    <property type="term" value="P:proton motive force-driven ATP synthesis"/>
    <property type="evidence" value="ECO:0007669"/>
    <property type="project" value="InterPro"/>
</dbReference>
<comment type="subunit">
    <text evidence="3">F-type ATPases have 2 components, CF(1) - the catalytic core - and CF(0) - the membrane proton channel.</text>
</comment>
<dbReference type="GO" id="GO:0015078">
    <property type="term" value="F:proton transmembrane transporter activity"/>
    <property type="evidence" value="ECO:0007669"/>
    <property type="project" value="InterPro"/>
</dbReference>
<keyword evidence="5 12" id="KW-0138">CF(0)</keyword>
<evidence type="ECO:0000256" key="9">
    <source>
        <dbReference type="ARBA" id="ARBA00023065"/>
    </source>
</evidence>
<keyword evidence="7 12" id="KW-0375">Hydrogen ion transport</keyword>
<evidence type="ECO:0000256" key="11">
    <source>
        <dbReference type="ARBA" id="ARBA00023136"/>
    </source>
</evidence>
<evidence type="ECO:0000256" key="13">
    <source>
        <dbReference type="SAM" id="Phobius"/>
    </source>
</evidence>
<gene>
    <name evidence="14" type="primary">ATP8</name>
</gene>